<sequence>MKPDDLKNAPKLFAESINIAFTPEFFVMGISSGNQGTIYSLTPQHAKRLQQYLTHQIREYEKENTEITAEWKPTIISPVQRANPPMEGS</sequence>
<dbReference type="Proteomes" id="UP000179230">
    <property type="component" value="Unassembled WGS sequence"/>
</dbReference>
<dbReference type="EMBL" id="MFMT01000023">
    <property type="protein sequence ID" value="OGG88307.1"/>
    <property type="molecule type" value="Genomic_DNA"/>
</dbReference>
<dbReference type="AlphaFoldDB" id="A0A1F6FR32"/>
<gene>
    <name evidence="1" type="ORF">A2592_00640</name>
</gene>
<proteinExistence type="predicted"/>
<accession>A0A1F6FR32</accession>
<name>A0A1F6FR32_9BACT</name>
<evidence type="ECO:0008006" key="3">
    <source>
        <dbReference type="Google" id="ProtNLM"/>
    </source>
</evidence>
<comment type="caution">
    <text evidence="1">The sequence shown here is derived from an EMBL/GenBank/DDBJ whole genome shotgun (WGS) entry which is preliminary data.</text>
</comment>
<evidence type="ECO:0000313" key="1">
    <source>
        <dbReference type="EMBL" id="OGG88307.1"/>
    </source>
</evidence>
<reference evidence="1 2" key="1">
    <citation type="journal article" date="2016" name="Nat. Commun.">
        <title>Thousands of microbial genomes shed light on interconnected biogeochemical processes in an aquifer system.</title>
        <authorList>
            <person name="Anantharaman K."/>
            <person name="Brown C.T."/>
            <person name="Hug L.A."/>
            <person name="Sharon I."/>
            <person name="Castelle C.J."/>
            <person name="Probst A.J."/>
            <person name="Thomas B.C."/>
            <person name="Singh A."/>
            <person name="Wilkins M.J."/>
            <person name="Karaoz U."/>
            <person name="Brodie E.L."/>
            <person name="Williams K.H."/>
            <person name="Hubbard S.S."/>
            <person name="Banfield J.F."/>
        </authorList>
    </citation>
    <scope>NUCLEOTIDE SEQUENCE [LARGE SCALE GENOMIC DNA]</scope>
</reference>
<organism evidence="1 2">
    <name type="scientific">Candidatus Kaiserbacteria bacterium RIFOXYD1_FULL_42_15</name>
    <dbReference type="NCBI Taxonomy" id="1798532"/>
    <lineage>
        <taxon>Bacteria</taxon>
        <taxon>Candidatus Kaiseribacteriota</taxon>
    </lineage>
</organism>
<protein>
    <recommendedName>
        <fullName evidence="3">DUF3467 domain-containing protein</fullName>
    </recommendedName>
</protein>
<evidence type="ECO:0000313" key="2">
    <source>
        <dbReference type="Proteomes" id="UP000179230"/>
    </source>
</evidence>